<evidence type="ECO:0000256" key="3">
    <source>
        <dbReference type="ARBA" id="ARBA00022670"/>
    </source>
</evidence>
<protein>
    <submittedName>
        <fullName evidence="11">Murein DD-endopeptidase MepM and murein hydrolase activator NlpD, contain LysM domain</fullName>
    </submittedName>
</protein>
<dbReference type="SUPFAM" id="SSF51261">
    <property type="entry name" value="Duplicated hybrid motif"/>
    <property type="match status" value="1"/>
</dbReference>
<keyword evidence="3" id="KW-0645">Protease</keyword>
<evidence type="ECO:0000313" key="12">
    <source>
        <dbReference type="Proteomes" id="UP000199561"/>
    </source>
</evidence>
<dbReference type="AlphaFoldDB" id="A0A1I4QVG1"/>
<dbReference type="Gene3D" id="3.10.450.350">
    <property type="match status" value="2"/>
</dbReference>
<dbReference type="GO" id="GO:0046872">
    <property type="term" value="F:metal ion binding"/>
    <property type="evidence" value="ECO:0007669"/>
    <property type="project" value="UniProtKB-KW"/>
</dbReference>
<evidence type="ECO:0000256" key="5">
    <source>
        <dbReference type="ARBA" id="ARBA00022801"/>
    </source>
</evidence>
<dbReference type="InterPro" id="IPR011055">
    <property type="entry name" value="Dup_hybrid_motif"/>
</dbReference>
<evidence type="ECO:0000259" key="9">
    <source>
        <dbReference type="Pfam" id="PF19425"/>
    </source>
</evidence>
<dbReference type="CDD" id="cd12797">
    <property type="entry name" value="M23_peptidase"/>
    <property type="match status" value="1"/>
</dbReference>
<evidence type="ECO:0000256" key="6">
    <source>
        <dbReference type="ARBA" id="ARBA00022833"/>
    </source>
</evidence>
<gene>
    <name evidence="11" type="ORF">SAMN05421880_11654</name>
</gene>
<comment type="cofactor">
    <cofactor evidence="1">
        <name>Zn(2+)</name>
        <dbReference type="ChEBI" id="CHEBI:29105"/>
    </cofactor>
</comment>
<dbReference type="GO" id="GO:0030313">
    <property type="term" value="C:cell envelope"/>
    <property type="evidence" value="ECO:0007669"/>
    <property type="project" value="UniProtKB-SubCell"/>
</dbReference>
<dbReference type="Pfam" id="PF19425">
    <property type="entry name" value="Csd3_N2"/>
    <property type="match status" value="1"/>
</dbReference>
<keyword evidence="12" id="KW-1185">Reference proteome</keyword>
<evidence type="ECO:0000259" key="8">
    <source>
        <dbReference type="Pfam" id="PF01551"/>
    </source>
</evidence>
<evidence type="ECO:0000256" key="2">
    <source>
        <dbReference type="ARBA" id="ARBA00004196"/>
    </source>
</evidence>
<evidence type="ECO:0000256" key="1">
    <source>
        <dbReference type="ARBA" id="ARBA00001947"/>
    </source>
</evidence>
<organism evidence="11 12">
    <name type="scientific">Nitrosomonas nitrosa</name>
    <dbReference type="NCBI Taxonomy" id="52442"/>
    <lineage>
        <taxon>Bacteria</taxon>
        <taxon>Pseudomonadati</taxon>
        <taxon>Pseudomonadota</taxon>
        <taxon>Betaproteobacteria</taxon>
        <taxon>Nitrosomonadales</taxon>
        <taxon>Nitrosomonadaceae</taxon>
        <taxon>Nitrosomonas</taxon>
    </lineage>
</organism>
<name>A0A1I4QVG1_9PROT</name>
<feature type="domain" description="DD-carboxypeptidase/endopeptidase Mpg-like N-terminal" evidence="10">
    <location>
        <begin position="79"/>
        <end position="149"/>
    </location>
</feature>
<dbReference type="OrthoDB" id="9815245at2"/>
<dbReference type="EMBL" id="FOUF01000016">
    <property type="protein sequence ID" value="SFM43683.1"/>
    <property type="molecule type" value="Genomic_DNA"/>
</dbReference>
<keyword evidence="5 11" id="KW-0378">Hydrolase</keyword>
<dbReference type="GO" id="GO:0006508">
    <property type="term" value="P:proteolysis"/>
    <property type="evidence" value="ECO:0007669"/>
    <property type="project" value="UniProtKB-KW"/>
</dbReference>
<dbReference type="PANTHER" id="PTHR21666">
    <property type="entry name" value="PEPTIDASE-RELATED"/>
    <property type="match status" value="1"/>
</dbReference>
<dbReference type="InterPro" id="IPR045834">
    <property type="entry name" value="Csd3_N2"/>
</dbReference>
<keyword evidence="7" id="KW-0482">Metalloprotease</keyword>
<evidence type="ECO:0000256" key="7">
    <source>
        <dbReference type="ARBA" id="ARBA00023049"/>
    </source>
</evidence>
<feature type="domain" description="M23ase beta-sheet core" evidence="8">
    <location>
        <begin position="306"/>
        <end position="402"/>
    </location>
</feature>
<dbReference type="InterPro" id="IPR016047">
    <property type="entry name" value="M23ase_b-sheet_dom"/>
</dbReference>
<dbReference type="STRING" id="52442.SAMN05421880_11654"/>
<feature type="domain" description="Csd3-like second N-terminal" evidence="9">
    <location>
        <begin position="176"/>
        <end position="293"/>
    </location>
</feature>
<dbReference type="InterPro" id="IPR054512">
    <property type="entry name" value="NMB0315-like_N"/>
</dbReference>
<proteinExistence type="predicted"/>
<evidence type="ECO:0000256" key="4">
    <source>
        <dbReference type="ARBA" id="ARBA00022723"/>
    </source>
</evidence>
<accession>A0A1I4QVG1</accession>
<reference evidence="11 12" key="1">
    <citation type="submission" date="2016-10" db="EMBL/GenBank/DDBJ databases">
        <authorList>
            <person name="de Groot N.N."/>
        </authorList>
    </citation>
    <scope>NUCLEOTIDE SEQUENCE [LARGE SCALE GENOMIC DNA]</scope>
    <source>
        <strain evidence="11 12">Nm146</strain>
    </source>
</reference>
<dbReference type="GO" id="GO:0004222">
    <property type="term" value="F:metalloendopeptidase activity"/>
    <property type="evidence" value="ECO:0007669"/>
    <property type="project" value="TreeGrafter"/>
</dbReference>
<evidence type="ECO:0000259" key="10">
    <source>
        <dbReference type="Pfam" id="PF22310"/>
    </source>
</evidence>
<dbReference type="Gene3D" id="2.70.70.10">
    <property type="entry name" value="Glucose Permease (Domain IIA)"/>
    <property type="match status" value="1"/>
</dbReference>
<dbReference type="Pfam" id="PF22310">
    <property type="entry name" value="NMB0315_dom_I"/>
    <property type="match status" value="1"/>
</dbReference>
<keyword evidence="4" id="KW-0479">Metal-binding</keyword>
<dbReference type="Pfam" id="PF01551">
    <property type="entry name" value="Peptidase_M23"/>
    <property type="match status" value="1"/>
</dbReference>
<dbReference type="PANTHER" id="PTHR21666:SF288">
    <property type="entry name" value="CELL DIVISION PROTEIN YTFB"/>
    <property type="match status" value="1"/>
</dbReference>
<sequence length="444" mass="49726">MLYISPRDKMRILAQKPSMFTQKRLRWLTILSSLPLFGMVTAFGISPQSTSFQTLPPERKIIQTLSLPEVTISADSNSTYWHQENIRRGDTIAAILTRLEINQQDKADFIHAAKDSKAMRQLKPGEVIHAETTGDGELLTLRYFYGNGEQFLMEKIDDAFEISEQSAEAASRIRVGSGVIESSLFAATDAAGLSNNIAIQIANIFASDIDFYRDLHKGDRFTVVYETFHDDERNTHRSRVLAVEFINKGKSYRAVYFQAPGEEGDYYTPTGESLRKPFLRAPLEFSRISSGFSNARFHPILKQWRAHRGIDYAAPKGTPVMATADGVVEYSGWQNGYGNLVILKHHGEYSTAYGHLSGFKKGLRKAGRVRQGDVIGYVGATGMATGPHLHYELRINGVQRDPSKIIMPAAAPISKKNRTAFHRETKELVARLDLMRNTNFASAQ</sequence>
<dbReference type="InterPro" id="IPR050570">
    <property type="entry name" value="Cell_wall_metabolism_enzyme"/>
</dbReference>
<keyword evidence="6" id="KW-0862">Zinc</keyword>
<evidence type="ECO:0000313" key="11">
    <source>
        <dbReference type="EMBL" id="SFM43683.1"/>
    </source>
</evidence>
<comment type="subcellular location">
    <subcellularLocation>
        <location evidence="2">Cell envelope</location>
    </subcellularLocation>
</comment>
<dbReference type="Proteomes" id="UP000199561">
    <property type="component" value="Unassembled WGS sequence"/>
</dbReference>